<dbReference type="EMBL" id="BGPR01051750">
    <property type="protein sequence ID" value="GBO28655.1"/>
    <property type="molecule type" value="Genomic_DNA"/>
</dbReference>
<keyword evidence="2" id="KW-1185">Reference proteome</keyword>
<comment type="caution">
    <text evidence="1">The sequence shown here is derived from an EMBL/GenBank/DDBJ whole genome shotgun (WGS) entry which is preliminary data.</text>
</comment>
<gene>
    <name evidence="1" type="ORF">AVEN_200531_1</name>
</gene>
<feature type="non-terminal residue" evidence="1">
    <location>
        <position position="120"/>
    </location>
</feature>
<sequence length="120" mass="14320">MLTNLHVLNLPESEKHNFGIMSVCVSKCLLPKVRAEGWEQRKRKKKSTKRITKEQFPLFTFSYTKYTKRKYCNRQNIRTRDFDESTSFRPPRVRDTIWELCLSVSEHDNSKTIRATGMKF</sequence>
<protein>
    <submittedName>
        <fullName evidence="1">Uncharacterized protein</fullName>
    </submittedName>
</protein>
<reference evidence="1 2" key="1">
    <citation type="journal article" date="2019" name="Sci. Rep.">
        <title>Orb-weaving spider Araneus ventricosus genome elucidates the spidroin gene catalogue.</title>
        <authorList>
            <person name="Kono N."/>
            <person name="Nakamura H."/>
            <person name="Ohtoshi R."/>
            <person name="Moran D.A.P."/>
            <person name="Shinohara A."/>
            <person name="Yoshida Y."/>
            <person name="Fujiwara M."/>
            <person name="Mori M."/>
            <person name="Tomita M."/>
            <person name="Arakawa K."/>
        </authorList>
    </citation>
    <scope>NUCLEOTIDE SEQUENCE [LARGE SCALE GENOMIC DNA]</scope>
</reference>
<proteinExistence type="predicted"/>
<dbReference type="Proteomes" id="UP000499080">
    <property type="component" value="Unassembled WGS sequence"/>
</dbReference>
<evidence type="ECO:0000313" key="1">
    <source>
        <dbReference type="EMBL" id="GBO28655.1"/>
    </source>
</evidence>
<evidence type="ECO:0000313" key="2">
    <source>
        <dbReference type="Proteomes" id="UP000499080"/>
    </source>
</evidence>
<dbReference type="AlphaFoldDB" id="A0A4Y2VUT2"/>
<accession>A0A4Y2VUT2</accession>
<name>A0A4Y2VUT2_ARAVE</name>
<organism evidence="1 2">
    <name type="scientific">Araneus ventricosus</name>
    <name type="common">Orbweaver spider</name>
    <name type="synonym">Epeira ventricosa</name>
    <dbReference type="NCBI Taxonomy" id="182803"/>
    <lineage>
        <taxon>Eukaryota</taxon>
        <taxon>Metazoa</taxon>
        <taxon>Ecdysozoa</taxon>
        <taxon>Arthropoda</taxon>
        <taxon>Chelicerata</taxon>
        <taxon>Arachnida</taxon>
        <taxon>Araneae</taxon>
        <taxon>Araneomorphae</taxon>
        <taxon>Entelegynae</taxon>
        <taxon>Araneoidea</taxon>
        <taxon>Araneidae</taxon>
        <taxon>Araneus</taxon>
    </lineage>
</organism>